<dbReference type="EMBL" id="NEXC01000022">
    <property type="protein sequence ID" value="PSN83490.1"/>
    <property type="molecule type" value="Genomic_DNA"/>
</dbReference>
<dbReference type="InterPro" id="IPR035994">
    <property type="entry name" value="Nucleoside_phosphorylase_sf"/>
</dbReference>
<dbReference type="GO" id="GO:0005829">
    <property type="term" value="C:cytosol"/>
    <property type="evidence" value="ECO:0007669"/>
    <property type="project" value="TreeGrafter"/>
</dbReference>
<protein>
    <recommendedName>
        <fullName evidence="1">Nucleoside phosphorylase domain-containing protein</fullName>
    </recommendedName>
</protein>
<dbReference type="SUPFAM" id="SSF53167">
    <property type="entry name" value="Purine and uridine phosphorylases"/>
    <property type="match status" value="1"/>
</dbReference>
<name>A0A2R6AAP6_9ARCH</name>
<evidence type="ECO:0000313" key="2">
    <source>
        <dbReference type="EMBL" id="PSN83490.1"/>
    </source>
</evidence>
<dbReference type="InterPro" id="IPR000845">
    <property type="entry name" value="Nucleoside_phosphorylase_d"/>
</dbReference>
<dbReference type="CDD" id="cd17767">
    <property type="entry name" value="UP_EcUdp-like"/>
    <property type="match status" value="1"/>
</dbReference>
<dbReference type="PANTHER" id="PTHR43691:SF11">
    <property type="entry name" value="FI09636P-RELATED"/>
    <property type="match status" value="1"/>
</dbReference>
<dbReference type="Proteomes" id="UP000240880">
    <property type="component" value="Unassembled WGS sequence"/>
</dbReference>
<evidence type="ECO:0000259" key="1">
    <source>
        <dbReference type="Pfam" id="PF01048"/>
    </source>
</evidence>
<sequence>MKKLQPHLMVGEGDVAECVLIPGDPKRVELMAEHLTQAKKVGENRQFVTVTGWYKDMRVSIVSSGIGVPAMLITLEELYKLGCKKLIRVGTTGALKKNIQLGDLVIATAAVRTDGGTLAYAPAGYPAVADWRVVKALVEVCTAKRVKFHEGIVWTNDAYYAESAQDAKKWEEMNVLSVEMESSALFVFSSIKRTMAGSILVVDGNLALERKKSEVLEGQAAYDPLVLERIHVATDCALDALYVINVQERRYESH</sequence>
<dbReference type="AlphaFoldDB" id="A0A2R6AAP6"/>
<accession>A0A2R6AAP6</accession>
<dbReference type="GO" id="GO:0009116">
    <property type="term" value="P:nucleoside metabolic process"/>
    <property type="evidence" value="ECO:0007669"/>
    <property type="project" value="InterPro"/>
</dbReference>
<dbReference type="GO" id="GO:0003824">
    <property type="term" value="F:catalytic activity"/>
    <property type="evidence" value="ECO:0007669"/>
    <property type="project" value="InterPro"/>
</dbReference>
<dbReference type="PANTHER" id="PTHR43691">
    <property type="entry name" value="URIDINE PHOSPHORYLASE"/>
    <property type="match status" value="1"/>
</dbReference>
<organism evidence="2 3">
    <name type="scientific">Candidatus Marsarchaeota G1 archaeon OSP_D</name>
    <dbReference type="NCBI Taxonomy" id="1978155"/>
    <lineage>
        <taxon>Archaea</taxon>
        <taxon>Candidatus Marsarchaeota</taxon>
        <taxon>Candidatus Marsarchaeota group 1</taxon>
    </lineage>
</organism>
<reference evidence="2 3" key="1">
    <citation type="submission" date="2017-04" db="EMBL/GenBank/DDBJ databases">
        <title>Novel microbial lineages endemic to geothermal iron-oxide mats fill important gaps in the evolutionary history of Archaea.</title>
        <authorList>
            <person name="Jay Z.J."/>
            <person name="Beam J.P."/>
            <person name="Dlakic M."/>
            <person name="Rusch D.B."/>
            <person name="Kozubal M.A."/>
            <person name="Inskeep W.P."/>
        </authorList>
    </citation>
    <scope>NUCLEOTIDE SEQUENCE [LARGE SCALE GENOMIC DNA]</scope>
    <source>
        <strain evidence="2">OSP_D</strain>
    </source>
</reference>
<dbReference type="Gene3D" id="3.40.50.1580">
    <property type="entry name" value="Nucleoside phosphorylase domain"/>
    <property type="match status" value="1"/>
</dbReference>
<gene>
    <name evidence="2" type="ORF">B9Q01_04435</name>
</gene>
<proteinExistence type="predicted"/>
<evidence type="ECO:0000313" key="3">
    <source>
        <dbReference type="Proteomes" id="UP000240880"/>
    </source>
</evidence>
<feature type="domain" description="Nucleoside phosphorylase" evidence="1">
    <location>
        <begin position="19"/>
        <end position="210"/>
    </location>
</feature>
<dbReference type="Pfam" id="PF01048">
    <property type="entry name" value="PNP_UDP_1"/>
    <property type="match status" value="1"/>
</dbReference>
<comment type="caution">
    <text evidence="2">The sequence shown here is derived from an EMBL/GenBank/DDBJ whole genome shotgun (WGS) entry which is preliminary data.</text>
</comment>